<comment type="caution">
    <text evidence="5">The sequence shown here is derived from an EMBL/GenBank/DDBJ whole genome shotgun (WGS) entry which is preliminary data.</text>
</comment>
<dbReference type="EMBL" id="NGJU01000016">
    <property type="protein sequence ID" value="RST94195.1"/>
    <property type="molecule type" value="Genomic_DNA"/>
</dbReference>
<keyword evidence="3" id="KW-0472">Membrane</keyword>
<dbReference type="Proteomes" id="UP000287239">
    <property type="component" value="Unassembled WGS sequence"/>
</dbReference>
<dbReference type="Gene3D" id="3.40.630.190">
    <property type="entry name" value="LCP protein"/>
    <property type="match status" value="1"/>
</dbReference>
<feature type="transmembrane region" description="Helical" evidence="3">
    <location>
        <begin position="41"/>
        <end position="61"/>
    </location>
</feature>
<feature type="domain" description="Cell envelope-related transcriptional attenuator" evidence="4">
    <location>
        <begin position="114"/>
        <end position="261"/>
    </location>
</feature>
<gene>
    <name evidence="5" type="ORF">CBF35_10810</name>
</gene>
<accession>A0A429ZKF0</accession>
<evidence type="ECO:0000256" key="1">
    <source>
        <dbReference type="ARBA" id="ARBA00006068"/>
    </source>
</evidence>
<dbReference type="PANTHER" id="PTHR33392">
    <property type="entry name" value="POLYISOPRENYL-TEICHOIC ACID--PEPTIDOGLYCAN TEICHOIC ACID TRANSFERASE TAGU"/>
    <property type="match status" value="1"/>
</dbReference>
<dbReference type="Pfam" id="PF03816">
    <property type="entry name" value="LytR_cpsA_psr"/>
    <property type="match status" value="1"/>
</dbReference>
<feature type="compositionally biased region" description="Basic residues" evidence="2">
    <location>
        <begin position="1"/>
        <end position="11"/>
    </location>
</feature>
<keyword evidence="6" id="KW-1185">Reference proteome</keyword>
<evidence type="ECO:0000256" key="3">
    <source>
        <dbReference type="SAM" id="Phobius"/>
    </source>
</evidence>
<keyword evidence="3" id="KW-0812">Transmembrane</keyword>
<evidence type="ECO:0000256" key="2">
    <source>
        <dbReference type="SAM" id="MobiDB-lite"/>
    </source>
</evidence>
<evidence type="ECO:0000313" key="5">
    <source>
        <dbReference type="EMBL" id="RST94195.1"/>
    </source>
</evidence>
<dbReference type="OrthoDB" id="27330at2"/>
<reference evidence="5 6" key="1">
    <citation type="submission" date="2017-05" db="EMBL/GenBank/DDBJ databases">
        <title>Vagococcus spp. assemblies.</title>
        <authorList>
            <person name="Gulvik C.A."/>
        </authorList>
    </citation>
    <scope>NUCLEOTIDE SEQUENCE [LARGE SCALE GENOMIC DNA]</scope>
    <source>
        <strain evidence="5 6">NCFB 2777</strain>
    </source>
</reference>
<evidence type="ECO:0000313" key="6">
    <source>
        <dbReference type="Proteomes" id="UP000287239"/>
    </source>
</evidence>
<sequence>MSKKTKRNRTKRNLDKNDATDSTITRSQLRKNNKVSWWPRILKTTVIVFLCGVLAALAYGAKVFVETDSLLENAYQPVKRNTTINDDIDPIKDPIAILILGVDNNDDRQLESTRTDAMLLATVSPITQKISLVSIPRDTYTQINSPTFVGMEKINAAYAFGEVESSIDAVENLMNIPINYYMTVDFKAFEEIVDVLDGVEAEVPVDFVEQNAAGKEVVSLKKGLQKLNGEEALAFARTRKIDNDVMRGSRQQEIMQAVLKKGMKLGSVTKLTEVMTALDGHFWTDMDMATMMKVAQSGITSSYDFDSYIFSWLSFDYYGSSMVGLHGDSLDYISHRLRLSLGLDEADERDVEGYEFVSNGLISEKTFPLDGMAIINP</sequence>
<organism evidence="5 6">
    <name type="scientific">Vagococcus salmoninarum</name>
    <dbReference type="NCBI Taxonomy" id="2739"/>
    <lineage>
        <taxon>Bacteria</taxon>
        <taxon>Bacillati</taxon>
        <taxon>Bacillota</taxon>
        <taxon>Bacilli</taxon>
        <taxon>Lactobacillales</taxon>
        <taxon>Enterococcaceae</taxon>
        <taxon>Vagococcus</taxon>
    </lineage>
</organism>
<dbReference type="PANTHER" id="PTHR33392:SF3">
    <property type="entry name" value="POLYISOPRENYL-TEICHOIC ACID--PEPTIDOGLYCAN TEICHOIC ACID TRANSFERASE TAGT"/>
    <property type="match status" value="1"/>
</dbReference>
<dbReference type="AlphaFoldDB" id="A0A429ZKF0"/>
<comment type="similarity">
    <text evidence="1">Belongs to the LytR/CpsA/Psr (LCP) family.</text>
</comment>
<dbReference type="RefSeq" id="WP_126781019.1">
    <property type="nucleotide sequence ID" value="NZ_CP177121.1"/>
</dbReference>
<dbReference type="NCBIfam" id="TIGR00350">
    <property type="entry name" value="lytR_cpsA_psr"/>
    <property type="match status" value="1"/>
</dbReference>
<keyword evidence="3" id="KW-1133">Transmembrane helix</keyword>
<protein>
    <recommendedName>
        <fullName evidence="4">Cell envelope-related transcriptional attenuator domain-containing protein</fullName>
    </recommendedName>
</protein>
<dbReference type="InterPro" id="IPR050922">
    <property type="entry name" value="LytR/CpsA/Psr_CW_biosynth"/>
</dbReference>
<proteinExistence type="inferred from homology"/>
<feature type="region of interest" description="Disordered" evidence="2">
    <location>
        <begin position="1"/>
        <end position="22"/>
    </location>
</feature>
<name>A0A429ZKF0_9ENTE</name>
<dbReference type="InterPro" id="IPR004474">
    <property type="entry name" value="LytR_CpsA_psr"/>
</dbReference>
<evidence type="ECO:0000259" key="4">
    <source>
        <dbReference type="Pfam" id="PF03816"/>
    </source>
</evidence>
<dbReference type="GeneID" id="98568865"/>